<dbReference type="SUPFAM" id="SSF53448">
    <property type="entry name" value="Nucleotide-diphospho-sugar transferases"/>
    <property type="match status" value="1"/>
</dbReference>
<dbReference type="RefSeq" id="WP_188458191.1">
    <property type="nucleotide sequence ID" value="NZ_BMGM01000004.1"/>
</dbReference>
<dbReference type="Proteomes" id="UP000599179">
    <property type="component" value="Unassembled WGS sequence"/>
</dbReference>
<evidence type="ECO:0000313" key="3">
    <source>
        <dbReference type="Proteomes" id="UP000599179"/>
    </source>
</evidence>
<accession>A0ABQ1SEA9</accession>
<sequence>MLSILIPNFNDQCQNLVYSLVDEIEKLNAQIEIIIGDDASTLAHITETYTKFEEFTNVHIIQNQSNLGREKTRIKLADEAKNNWLLFLDADVFPQQKNYISNYVEAIQKNNELDVIFGGIAYQEKPKDKNYLLRWKYGKAREEQNLIARTENKYRSLVTGAICIKKSVFLKHSTVLEHIYGLDILLAYQLKKANANVLHINNPVFHLGLETNSVFLSKTKDAWKSLILLEDKNLISKDFRPIQKAYLKLKKLRLLNLCKWLYKLFHVILCKQITGKSPSLFWFDVYRMLYFCYLKELKSIENE</sequence>
<dbReference type="Gene3D" id="3.90.550.10">
    <property type="entry name" value="Spore Coat Polysaccharide Biosynthesis Protein SpsA, Chain A"/>
    <property type="match status" value="1"/>
</dbReference>
<dbReference type="EMBL" id="BMGM01000004">
    <property type="protein sequence ID" value="GGE33360.1"/>
    <property type="molecule type" value="Genomic_DNA"/>
</dbReference>
<dbReference type="Pfam" id="PF00535">
    <property type="entry name" value="Glycos_transf_2"/>
    <property type="match status" value="1"/>
</dbReference>
<dbReference type="CDD" id="cd00761">
    <property type="entry name" value="Glyco_tranf_GTA_type"/>
    <property type="match status" value="1"/>
</dbReference>
<evidence type="ECO:0000259" key="1">
    <source>
        <dbReference type="Pfam" id="PF00535"/>
    </source>
</evidence>
<comment type="caution">
    <text evidence="2">The sequence shown here is derived from an EMBL/GenBank/DDBJ whole genome shotgun (WGS) entry which is preliminary data.</text>
</comment>
<evidence type="ECO:0000313" key="2">
    <source>
        <dbReference type="EMBL" id="GGE33360.1"/>
    </source>
</evidence>
<keyword evidence="2" id="KW-0808">Transferase</keyword>
<dbReference type="InterPro" id="IPR029044">
    <property type="entry name" value="Nucleotide-diphossugar_trans"/>
</dbReference>
<dbReference type="GO" id="GO:0016740">
    <property type="term" value="F:transferase activity"/>
    <property type="evidence" value="ECO:0007669"/>
    <property type="project" value="UniProtKB-KW"/>
</dbReference>
<dbReference type="InterPro" id="IPR001173">
    <property type="entry name" value="Glyco_trans_2-like"/>
</dbReference>
<dbReference type="PANTHER" id="PTHR43685:SF2">
    <property type="entry name" value="GLYCOSYLTRANSFERASE 2-LIKE DOMAIN-CONTAINING PROTEIN"/>
    <property type="match status" value="1"/>
</dbReference>
<keyword evidence="3" id="KW-1185">Reference proteome</keyword>
<organism evidence="2 3">
    <name type="scientific">Psychroflexus planctonicus</name>
    <dbReference type="NCBI Taxonomy" id="1526575"/>
    <lineage>
        <taxon>Bacteria</taxon>
        <taxon>Pseudomonadati</taxon>
        <taxon>Bacteroidota</taxon>
        <taxon>Flavobacteriia</taxon>
        <taxon>Flavobacteriales</taxon>
        <taxon>Flavobacteriaceae</taxon>
        <taxon>Psychroflexus</taxon>
    </lineage>
</organism>
<protein>
    <submittedName>
        <fullName evidence="2">Glycosyl transferase</fullName>
    </submittedName>
</protein>
<proteinExistence type="predicted"/>
<dbReference type="InterPro" id="IPR050834">
    <property type="entry name" value="Glycosyltransf_2"/>
</dbReference>
<name>A0ABQ1SEA9_9FLAO</name>
<reference evidence="3" key="1">
    <citation type="journal article" date="2019" name="Int. J. Syst. Evol. Microbiol.">
        <title>The Global Catalogue of Microorganisms (GCM) 10K type strain sequencing project: providing services to taxonomists for standard genome sequencing and annotation.</title>
        <authorList>
            <consortium name="The Broad Institute Genomics Platform"/>
            <consortium name="The Broad Institute Genome Sequencing Center for Infectious Disease"/>
            <person name="Wu L."/>
            <person name="Ma J."/>
        </authorList>
    </citation>
    <scope>NUCLEOTIDE SEQUENCE [LARGE SCALE GENOMIC DNA]</scope>
    <source>
        <strain evidence="3">CGMCC 1.12931</strain>
    </source>
</reference>
<dbReference type="PANTHER" id="PTHR43685">
    <property type="entry name" value="GLYCOSYLTRANSFERASE"/>
    <property type="match status" value="1"/>
</dbReference>
<feature type="domain" description="Glycosyltransferase 2-like" evidence="1">
    <location>
        <begin position="3"/>
        <end position="142"/>
    </location>
</feature>
<gene>
    <name evidence="2" type="ORF">GCM10010832_11990</name>
</gene>